<dbReference type="WBParaSite" id="PS1159_v2.g20295.t1">
    <property type="protein sequence ID" value="PS1159_v2.g20295.t1"/>
    <property type="gene ID" value="PS1159_v2.g20295"/>
</dbReference>
<accession>A0AC35FS71</accession>
<proteinExistence type="predicted"/>
<evidence type="ECO:0000313" key="1">
    <source>
        <dbReference type="Proteomes" id="UP000887580"/>
    </source>
</evidence>
<reference evidence="2" key="1">
    <citation type="submission" date="2022-11" db="UniProtKB">
        <authorList>
            <consortium name="WormBaseParasite"/>
        </authorList>
    </citation>
    <scope>IDENTIFICATION</scope>
</reference>
<evidence type="ECO:0000313" key="2">
    <source>
        <dbReference type="WBParaSite" id="PS1159_v2.g20295.t1"/>
    </source>
</evidence>
<sequence>MGIIQQWPQLDTIMEGEYEVPKSLEKISYGKVGAGANVTRPCNRRKKVEVVFVVDEQKIRGEKLILKKRSSVFELMFEYGWGANPNSIIPIENTNSRDFTTFLEYLHRDKLHLTMENAFELFKLAATYAVIDLQHICDEFLATKVNISTVLFIAESCLPFGGTALKKCQDLINEKPEQIFSLPNFAKISFSLMEFILKLSRINISEEKLFEAFSKWKRFHSNHPKSDELKKLIRFPVMDPMFLKTFVATSNILTPKEYNEAFDDAQTFKNGNSANQEFTFSKKTPLKDILNRLMLCKIEYKPEKEKYRPVTPVKIINGTPKWKYTKTINWKSEFNHSRRLPYNNNNNQI</sequence>
<name>A0AC35FS71_9BILA</name>
<dbReference type="Proteomes" id="UP000887580">
    <property type="component" value="Unplaced"/>
</dbReference>
<organism evidence="1 2">
    <name type="scientific">Panagrolaimus sp. PS1159</name>
    <dbReference type="NCBI Taxonomy" id="55785"/>
    <lineage>
        <taxon>Eukaryota</taxon>
        <taxon>Metazoa</taxon>
        <taxon>Ecdysozoa</taxon>
        <taxon>Nematoda</taxon>
        <taxon>Chromadorea</taxon>
        <taxon>Rhabditida</taxon>
        <taxon>Tylenchina</taxon>
        <taxon>Panagrolaimomorpha</taxon>
        <taxon>Panagrolaimoidea</taxon>
        <taxon>Panagrolaimidae</taxon>
        <taxon>Panagrolaimus</taxon>
    </lineage>
</organism>
<protein>
    <submittedName>
        <fullName evidence="2">BTB domain-containing protein</fullName>
    </submittedName>
</protein>